<proteinExistence type="predicted"/>
<gene>
    <name evidence="1" type="ORF">AB205_0193200</name>
</gene>
<organism evidence="1">
    <name type="scientific">Aquarana catesbeiana</name>
    <name type="common">American bullfrog</name>
    <name type="synonym">Rana catesbeiana</name>
    <dbReference type="NCBI Taxonomy" id="8400"/>
    <lineage>
        <taxon>Eukaryota</taxon>
        <taxon>Metazoa</taxon>
        <taxon>Chordata</taxon>
        <taxon>Craniata</taxon>
        <taxon>Vertebrata</taxon>
        <taxon>Euteleostomi</taxon>
        <taxon>Amphibia</taxon>
        <taxon>Batrachia</taxon>
        <taxon>Anura</taxon>
        <taxon>Neobatrachia</taxon>
        <taxon>Ranoidea</taxon>
        <taxon>Ranidae</taxon>
        <taxon>Aquarana</taxon>
    </lineage>
</organism>
<accession>A0A2G9RR25</accession>
<dbReference type="EMBL" id="KV930819">
    <property type="protein sequence ID" value="PIO30304.1"/>
    <property type="molecule type" value="Genomic_DNA"/>
</dbReference>
<evidence type="ECO:0000313" key="1">
    <source>
        <dbReference type="EMBL" id="PIO30304.1"/>
    </source>
</evidence>
<name>A0A2G9RR25_AQUCT</name>
<reference evidence="1" key="1">
    <citation type="submission" date="2017-08" db="EMBL/GenBank/DDBJ databases">
        <title>Assembly of the North American Bullfrog Genome.</title>
        <authorList>
            <person name="Warren R.L."/>
            <person name="Vandervalk B.P."/>
            <person name="Kucuk E."/>
            <person name="Birol I."/>
            <person name="Helbing C."/>
            <person name="Pandoh P."/>
            <person name="Behsaz B."/>
            <person name="Mohamadi H."/>
            <person name="Chu J."/>
            <person name="Jackman S."/>
            <person name="Hammond S.A."/>
            <person name="Veldhoen N."/>
            <person name="Kirk H."/>
            <person name="Zhao Y."/>
            <person name="Coope R."/>
            <person name="Pleasance S."/>
            <person name="Moore R."/>
            <person name="Holt R."/>
        </authorList>
    </citation>
    <scope>NUCLEOTIDE SEQUENCE</scope>
    <source>
        <strain evidence="1">Bruno</strain>
        <tissue evidence="1">Liver</tissue>
    </source>
</reference>
<dbReference type="OrthoDB" id="419189at2759"/>
<dbReference type="AlphaFoldDB" id="A0A2G9RR25"/>
<sequence length="111" mass="12383">MLLQDLSIFPAIQGPPPHSVNPPTVFHMSNTFKILTKTTNKTIHHTASNYITNLVLKYHSNPALHFSQDLLPSSSLIISVFRTSPKPFPSSGTSYTDRYDYLSLCPPLDDP</sequence>
<protein>
    <submittedName>
        <fullName evidence="1">Uncharacterized protein</fullName>
    </submittedName>
</protein>